<evidence type="ECO:0000256" key="6">
    <source>
        <dbReference type="SAM" id="Phobius"/>
    </source>
</evidence>
<feature type="signal peptide" evidence="7">
    <location>
        <begin position="1"/>
        <end position="17"/>
    </location>
</feature>
<keyword evidence="6" id="KW-0812">Transmembrane</keyword>
<sequence>MRVSALFALGLATKALAQASSSGPEPTPEPTTTLVFITDSDTQTTITSTPTSTETTSFPIVSTAAPPTGGGATCVQRCLAEAADSVGCRGGADLECVCASGSYLSMARTCFTNSTCDNELSQAAVQDYGAACGATPTPSETLVTTRSTSLTPTPISPTTQTVVLTTSVVVTTPGGATSTVTSGFTTVRTVQNSGLTTGGASAPTTSTGGGSSNGAPGMNIGHLTSMGTMLSLGVIGGIVVLAF</sequence>
<keyword evidence="4" id="KW-1015">Disulfide bond</keyword>
<organism evidence="9 10">
    <name type="scientific">Rhizoctonia solani</name>
    <dbReference type="NCBI Taxonomy" id="456999"/>
    <lineage>
        <taxon>Eukaryota</taxon>
        <taxon>Fungi</taxon>
        <taxon>Dikarya</taxon>
        <taxon>Basidiomycota</taxon>
        <taxon>Agaricomycotina</taxon>
        <taxon>Agaricomycetes</taxon>
        <taxon>Cantharellales</taxon>
        <taxon>Ceratobasidiaceae</taxon>
        <taxon>Rhizoctonia</taxon>
    </lineage>
</organism>
<reference evidence="9" key="1">
    <citation type="submission" date="2021-01" db="EMBL/GenBank/DDBJ databases">
        <authorList>
            <person name="Kaushik A."/>
        </authorList>
    </citation>
    <scope>NUCLEOTIDE SEQUENCE</scope>
    <source>
        <strain evidence="9">AG1-1C</strain>
    </source>
</reference>
<dbReference type="Pfam" id="PF05730">
    <property type="entry name" value="CFEM"/>
    <property type="match status" value="1"/>
</dbReference>
<feature type="domain" description="CFEM" evidence="8">
    <location>
        <begin position="73"/>
        <end position="132"/>
    </location>
</feature>
<feature type="region of interest" description="Disordered" evidence="5">
    <location>
        <begin position="135"/>
        <end position="154"/>
    </location>
</feature>
<accession>A0A8H2W905</accession>
<dbReference type="GO" id="GO:0005576">
    <property type="term" value="C:extracellular region"/>
    <property type="evidence" value="ECO:0007669"/>
    <property type="project" value="UniProtKB-SubCell"/>
</dbReference>
<comment type="caution">
    <text evidence="9">The sequence shown here is derived from an EMBL/GenBank/DDBJ whole genome shotgun (WGS) entry which is preliminary data.</text>
</comment>
<feature type="chain" id="PRO_5034426089" description="CFEM domain-containing protein" evidence="7">
    <location>
        <begin position="18"/>
        <end position="243"/>
    </location>
</feature>
<evidence type="ECO:0000256" key="1">
    <source>
        <dbReference type="ARBA" id="ARBA00004613"/>
    </source>
</evidence>
<gene>
    <name evidence="9" type="ORF">RDB_LOCUS9413</name>
</gene>
<evidence type="ECO:0000256" key="7">
    <source>
        <dbReference type="SAM" id="SignalP"/>
    </source>
</evidence>
<evidence type="ECO:0000313" key="9">
    <source>
        <dbReference type="EMBL" id="CAE6348800.1"/>
    </source>
</evidence>
<evidence type="ECO:0000259" key="8">
    <source>
        <dbReference type="Pfam" id="PF05730"/>
    </source>
</evidence>
<comment type="subcellular location">
    <subcellularLocation>
        <location evidence="1">Secreted</location>
    </subcellularLocation>
</comment>
<feature type="compositionally biased region" description="Low complexity" evidence="5">
    <location>
        <begin position="193"/>
        <end position="206"/>
    </location>
</feature>
<name>A0A8H2W905_9AGAM</name>
<evidence type="ECO:0000256" key="4">
    <source>
        <dbReference type="ARBA" id="ARBA00023157"/>
    </source>
</evidence>
<proteinExistence type="predicted"/>
<feature type="region of interest" description="Disordered" evidence="5">
    <location>
        <begin position="193"/>
        <end position="216"/>
    </location>
</feature>
<dbReference type="EMBL" id="CAJMWS010000049">
    <property type="protein sequence ID" value="CAE6348800.1"/>
    <property type="molecule type" value="Genomic_DNA"/>
</dbReference>
<keyword evidence="2" id="KW-0964">Secreted</keyword>
<evidence type="ECO:0000256" key="2">
    <source>
        <dbReference type="ARBA" id="ARBA00022525"/>
    </source>
</evidence>
<protein>
    <recommendedName>
        <fullName evidence="8">CFEM domain-containing protein</fullName>
    </recommendedName>
</protein>
<dbReference type="Proteomes" id="UP000663846">
    <property type="component" value="Unassembled WGS sequence"/>
</dbReference>
<evidence type="ECO:0000256" key="5">
    <source>
        <dbReference type="SAM" id="MobiDB-lite"/>
    </source>
</evidence>
<dbReference type="InterPro" id="IPR008427">
    <property type="entry name" value="Extracellular_membr_CFEM_dom"/>
</dbReference>
<dbReference type="AlphaFoldDB" id="A0A8H2W905"/>
<evidence type="ECO:0000313" key="10">
    <source>
        <dbReference type="Proteomes" id="UP000663846"/>
    </source>
</evidence>
<evidence type="ECO:0000256" key="3">
    <source>
        <dbReference type="ARBA" id="ARBA00022729"/>
    </source>
</evidence>
<keyword evidence="6" id="KW-1133">Transmembrane helix</keyword>
<feature type="compositionally biased region" description="Low complexity" evidence="5">
    <location>
        <begin position="141"/>
        <end position="154"/>
    </location>
</feature>
<keyword evidence="3 7" id="KW-0732">Signal</keyword>
<keyword evidence="6" id="KW-0472">Membrane</keyword>
<feature type="transmembrane region" description="Helical" evidence="6">
    <location>
        <begin position="220"/>
        <end position="242"/>
    </location>
</feature>